<sequence>MRVGKEAVIWGNLLRSKFKMTVVVSEAQPHGVITIKIHPDDLATLSKQVVAALRYTNPNWEPSTSPGPPNPLEDAQELQRDAFGKHLALIFLF</sequence>
<dbReference type="EMBL" id="PJQY01000060">
    <property type="protein sequence ID" value="PQQ19679.1"/>
    <property type="molecule type" value="Genomic_DNA"/>
</dbReference>
<protein>
    <submittedName>
        <fullName evidence="1">Uncharacterized protein</fullName>
    </submittedName>
</protein>
<dbReference type="OrthoDB" id="10410630at2759"/>
<dbReference type="AlphaFoldDB" id="A0A314ZK46"/>
<keyword evidence="2" id="KW-1185">Reference proteome</keyword>
<organism evidence="1 2">
    <name type="scientific">Prunus yedoensis var. nudiflora</name>
    <dbReference type="NCBI Taxonomy" id="2094558"/>
    <lineage>
        <taxon>Eukaryota</taxon>
        <taxon>Viridiplantae</taxon>
        <taxon>Streptophyta</taxon>
        <taxon>Embryophyta</taxon>
        <taxon>Tracheophyta</taxon>
        <taxon>Spermatophyta</taxon>
        <taxon>Magnoliopsida</taxon>
        <taxon>eudicotyledons</taxon>
        <taxon>Gunneridae</taxon>
        <taxon>Pentapetalae</taxon>
        <taxon>rosids</taxon>
        <taxon>fabids</taxon>
        <taxon>Rosales</taxon>
        <taxon>Rosaceae</taxon>
        <taxon>Amygdaloideae</taxon>
        <taxon>Amygdaleae</taxon>
        <taxon>Prunus</taxon>
    </lineage>
</organism>
<evidence type="ECO:0000313" key="2">
    <source>
        <dbReference type="Proteomes" id="UP000250321"/>
    </source>
</evidence>
<accession>A0A314ZK46</accession>
<proteinExistence type="predicted"/>
<comment type="caution">
    <text evidence="1">The sequence shown here is derived from an EMBL/GenBank/DDBJ whole genome shotgun (WGS) entry which is preliminary data.</text>
</comment>
<name>A0A314ZK46_PRUYE</name>
<evidence type="ECO:0000313" key="1">
    <source>
        <dbReference type="EMBL" id="PQQ19679.1"/>
    </source>
</evidence>
<gene>
    <name evidence="1" type="ORF">Pyn_22610</name>
</gene>
<reference evidence="1 2" key="1">
    <citation type="submission" date="2018-02" db="EMBL/GenBank/DDBJ databases">
        <title>Draft genome of wild Prunus yedoensis var. nudiflora.</title>
        <authorList>
            <person name="Baek S."/>
            <person name="Kim J.-H."/>
            <person name="Choi K."/>
            <person name="Kim G.-B."/>
            <person name="Cho A."/>
            <person name="Jang H."/>
            <person name="Shin C.-H."/>
            <person name="Yu H.-J."/>
            <person name="Mun J.-H."/>
        </authorList>
    </citation>
    <scope>NUCLEOTIDE SEQUENCE [LARGE SCALE GENOMIC DNA]</scope>
    <source>
        <strain evidence="2">cv. Jeju island</strain>
        <tissue evidence="1">Leaf</tissue>
    </source>
</reference>
<dbReference type="Proteomes" id="UP000250321">
    <property type="component" value="Unassembled WGS sequence"/>
</dbReference>